<keyword evidence="8" id="KW-0408">Iron</keyword>
<feature type="chain" id="PRO_5001530087" evidence="17">
    <location>
        <begin position="35"/>
        <end position="750"/>
    </location>
</feature>
<keyword evidence="3 14" id="KW-0813">Transport</keyword>
<dbReference type="GO" id="GO:0015891">
    <property type="term" value="P:siderophore transport"/>
    <property type="evidence" value="ECO:0007669"/>
    <property type="project" value="InterPro"/>
</dbReference>
<feature type="compositionally biased region" description="Polar residues" evidence="16">
    <location>
        <begin position="545"/>
        <end position="555"/>
    </location>
</feature>
<evidence type="ECO:0000256" key="3">
    <source>
        <dbReference type="ARBA" id="ARBA00022448"/>
    </source>
</evidence>
<dbReference type="PANTHER" id="PTHR32552">
    <property type="entry name" value="FERRICHROME IRON RECEPTOR-RELATED"/>
    <property type="match status" value="1"/>
</dbReference>
<dbReference type="RefSeq" id="WP_043254890.1">
    <property type="nucleotide sequence ID" value="NZ_HG322950.1"/>
</dbReference>
<dbReference type="SUPFAM" id="SSF56935">
    <property type="entry name" value="Porins"/>
    <property type="match status" value="1"/>
</dbReference>
<evidence type="ECO:0000256" key="16">
    <source>
        <dbReference type="SAM" id="MobiDB-lite"/>
    </source>
</evidence>
<dbReference type="InterPro" id="IPR037066">
    <property type="entry name" value="Plug_dom_sf"/>
</dbReference>
<dbReference type="HOGENOM" id="CLU_008287_9_1_6"/>
<evidence type="ECO:0000256" key="13">
    <source>
        <dbReference type="ARBA" id="ARBA00023237"/>
    </source>
</evidence>
<evidence type="ECO:0000256" key="2">
    <source>
        <dbReference type="ARBA" id="ARBA00009810"/>
    </source>
</evidence>
<dbReference type="InterPro" id="IPR036942">
    <property type="entry name" value="Beta-barrel_TonB_sf"/>
</dbReference>
<dbReference type="PATRIC" id="fig|1301098.3.peg.4695"/>
<keyword evidence="10 15" id="KW-0798">TonB box</keyword>
<organism evidence="20 21">
    <name type="scientific">Pseudomonas knackmussii (strain DSM 6978 / CCUG 54928 / LMG 23759 / B13)</name>
    <dbReference type="NCBI Taxonomy" id="1301098"/>
    <lineage>
        <taxon>Bacteria</taxon>
        <taxon>Pseudomonadati</taxon>
        <taxon>Pseudomonadota</taxon>
        <taxon>Gammaproteobacteria</taxon>
        <taxon>Pseudomonadales</taxon>
        <taxon>Pseudomonadaceae</taxon>
        <taxon>Pseudomonas</taxon>
    </lineage>
</organism>
<dbReference type="eggNOG" id="COG4774">
    <property type="taxonomic scope" value="Bacteria"/>
</dbReference>
<evidence type="ECO:0000256" key="4">
    <source>
        <dbReference type="ARBA" id="ARBA00022452"/>
    </source>
</evidence>
<comment type="subcellular location">
    <subcellularLocation>
        <location evidence="1 14">Cell outer membrane</location>
        <topology evidence="1 14">Multi-pass membrane protein</topology>
    </subcellularLocation>
</comment>
<dbReference type="PANTHER" id="PTHR32552:SF89">
    <property type="entry name" value="CATECHOLATE SIDEROPHORE RECEPTOR FIU"/>
    <property type="match status" value="1"/>
</dbReference>
<dbReference type="Gene3D" id="2.40.170.20">
    <property type="entry name" value="TonB-dependent receptor, beta-barrel domain"/>
    <property type="match status" value="1"/>
</dbReference>
<evidence type="ECO:0000313" key="20">
    <source>
        <dbReference type="EMBL" id="CDF86030.1"/>
    </source>
</evidence>
<evidence type="ECO:0000256" key="11">
    <source>
        <dbReference type="ARBA" id="ARBA00023136"/>
    </source>
</evidence>
<keyword evidence="5" id="KW-0410">Iron transport</keyword>
<keyword evidence="9" id="KW-0406">Ion transport</keyword>
<dbReference type="GO" id="GO:0009279">
    <property type="term" value="C:cell outer membrane"/>
    <property type="evidence" value="ECO:0007669"/>
    <property type="project" value="UniProtKB-SubCell"/>
</dbReference>
<dbReference type="InterPro" id="IPR000531">
    <property type="entry name" value="Beta-barrel_TonB"/>
</dbReference>
<keyword evidence="13 14" id="KW-0998">Cell outer membrane</keyword>
<dbReference type="Gene3D" id="2.170.130.10">
    <property type="entry name" value="TonB-dependent receptor, plug domain"/>
    <property type="match status" value="1"/>
</dbReference>
<dbReference type="FunFam" id="2.170.130.10:FF:000001">
    <property type="entry name" value="Catecholate siderophore TonB-dependent receptor"/>
    <property type="match status" value="1"/>
</dbReference>
<dbReference type="InterPro" id="IPR039426">
    <property type="entry name" value="TonB-dep_rcpt-like"/>
</dbReference>
<keyword evidence="11 14" id="KW-0472">Membrane</keyword>
<dbReference type="Pfam" id="PF07715">
    <property type="entry name" value="Plug"/>
    <property type="match status" value="1"/>
</dbReference>
<dbReference type="NCBIfam" id="TIGR01783">
    <property type="entry name" value="TonB-siderophor"/>
    <property type="match status" value="1"/>
</dbReference>
<reference evidence="20 21" key="1">
    <citation type="submission" date="2013-03" db="EMBL/GenBank/DDBJ databases">
        <authorList>
            <person name="Linke B."/>
        </authorList>
    </citation>
    <scope>NUCLEOTIDE SEQUENCE [LARGE SCALE GENOMIC DNA]</scope>
    <source>
        <strain evidence="20 21">B13</strain>
    </source>
</reference>
<evidence type="ECO:0000256" key="6">
    <source>
        <dbReference type="ARBA" id="ARBA00022692"/>
    </source>
</evidence>
<evidence type="ECO:0000256" key="15">
    <source>
        <dbReference type="RuleBase" id="RU003357"/>
    </source>
</evidence>
<feature type="region of interest" description="Disordered" evidence="16">
    <location>
        <begin position="535"/>
        <end position="555"/>
    </location>
</feature>
<evidence type="ECO:0000256" key="7">
    <source>
        <dbReference type="ARBA" id="ARBA00022729"/>
    </source>
</evidence>
<keyword evidence="6 14" id="KW-0812">Transmembrane</keyword>
<feature type="domain" description="TonB-dependent receptor-like beta-barrel" evidence="18">
    <location>
        <begin position="252"/>
        <end position="719"/>
    </location>
</feature>
<dbReference type="Pfam" id="PF00593">
    <property type="entry name" value="TonB_dep_Rec_b-barrel"/>
    <property type="match status" value="1"/>
</dbReference>
<keyword evidence="7 17" id="KW-0732">Signal</keyword>
<dbReference type="STRING" id="1301098.PKB_4706"/>
<accession>A0A024HLV4</accession>
<reference evidence="20 21" key="2">
    <citation type="submission" date="2014-05" db="EMBL/GenBank/DDBJ databases">
        <title>Genome sequence of the 3-chlorobenzoate degrading bacterium Pseudomonas knackmussii B13 shows multiple evidence for horizontal gene transfer.</title>
        <authorList>
            <person name="Miyazaki R."/>
            <person name="Bertelli C."/>
            <person name="Falquet L."/>
            <person name="Robinson-Rechavi M."/>
            <person name="Gharib W."/>
            <person name="Roy S."/>
            <person name="Van der Meer J.R."/>
        </authorList>
    </citation>
    <scope>NUCLEOTIDE SEQUENCE [LARGE SCALE GENOMIC DNA]</scope>
    <source>
        <strain evidence="20 21">B13</strain>
    </source>
</reference>
<dbReference type="OrthoDB" id="9790771at2"/>
<comment type="similarity">
    <text evidence="2 14 15">Belongs to the TonB-dependent receptor family.</text>
</comment>
<evidence type="ECO:0000256" key="9">
    <source>
        <dbReference type="ARBA" id="ARBA00023065"/>
    </source>
</evidence>
<dbReference type="AlphaFoldDB" id="A0A024HLV4"/>
<name>A0A024HLV4_PSEKB</name>
<dbReference type="Proteomes" id="UP000025241">
    <property type="component" value="Chromosome I"/>
</dbReference>
<evidence type="ECO:0000256" key="17">
    <source>
        <dbReference type="SAM" id="SignalP"/>
    </source>
</evidence>
<dbReference type="EMBL" id="HG322950">
    <property type="protein sequence ID" value="CDF86030.1"/>
    <property type="molecule type" value="Genomic_DNA"/>
</dbReference>
<dbReference type="GO" id="GO:0015344">
    <property type="term" value="F:siderophore uptake transmembrane transporter activity"/>
    <property type="evidence" value="ECO:0007669"/>
    <property type="project" value="TreeGrafter"/>
</dbReference>
<evidence type="ECO:0000256" key="1">
    <source>
        <dbReference type="ARBA" id="ARBA00004571"/>
    </source>
</evidence>
<evidence type="ECO:0000256" key="8">
    <source>
        <dbReference type="ARBA" id="ARBA00023004"/>
    </source>
</evidence>
<evidence type="ECO:0000313" key="21">
    <source>
        <dbReference type="Proteomes" id="UP000025241"/>
    </source>
</evidence>
<proteinExistence type="inferred from homology"/>
<evidence type="ECO:0000256" key="14">
    <source>
        <dbReference type="PROSITE-ProRule" id="PRU01360"/>
    </source>
</evidence>
<dbReference type="PROSITE" id="PS52016">
    <property type="entry name" value="TONB_DEPENDENT_REC_3"/>
    <property type="match status" value="1"/>
</dbReference>
<evidence type="ECO:0000259" key="18">
    <source>
        <dbReference type="Pfam" id="PF00593"/>
    </source>
</evidence>
<sequence>MLRQSAEAAFTPRRLASAVGVAITAMSGSPFVHAADAVEHKTGGDVVSLGTDTVVDQAVDETSYNVQRSASDKYTAPLLDTPKTVTVIPQQVIKDTGALTLVDALRTTPGITFGAGEGGNPAGDRPFIRGFNAESDTFLDGMRDVGSQTREIFNIERIEVSKGPGSAYTGAGSTGGSLNLISKTAKLEDFNDASFTYGSDQTRRTTLDVNHALTDNAAFRLNLMKHDANVAGRDEVNVSRWGVAPTVTFGFDTPTRATFSYYHLSTDDMPDYGLPLTNVNRSQHNPSKPASVDRDNFYGLNDRDYRKSTTDSGTFRIEHDLNDDLTLSNSFRMVRTTLDYIVTNPDDSKGNVVNGYVYRSAKSRNSTTKGWVNQTDLKASFDTAGYQHSLVTGVEFSYEDVHNRPYVITPGAPGNLCNARLLASGDCTSLENPTPGDTWTGSIADSPAYTDTDTKTASAYVFDTIKLAEQWDLNLGLRYDDFDTESSGYATAGRTTPAGYFDRESNTHFWNYQAGLVYKPLPNGSVYVAWSTSSNPTGETGGNGSTDVSLANSSLDPERNRNYEIGTKWDFFEDALSLNAALFRTDKTNARVTDPDNSTYQVLEGEQRVQGVELGFSGQLTPKWKVFGGYTYLDSEILKSTTKSDEGNRMPQVAPNNFTLWSTYELVQDLTIGGGTTYVDKQFGNTANSTYIPSYWRYDAMAAYKLTKNVDLQLNVQNLTDKRYFDQVYSTHMAHVAPGRTALLGVNLHF</sequence>
<keyword evidence="21" id="KW-1185">Reference proteome</keyword>
<keyword evidence="4 14" id="KW-1134">Transmembrane beta strand</keyword>
<dbReference type="InterPro" id="IPR012910">
    <property type="entry name" value="Plug_dom"/>
</dbReference>
<evidence type="ECO:0000256" key="5">
    <source>
        <dbReference type="ARBA" id="ARBA00022496"/>
    </source>
</evidence>
<dbReference type="KEGG" id="pkc:PKB_4706"/>
<feature type="domain" description="TonB-dependent receptor plug" evidence="19">
    <location>
        <begin position="78"/>
        <end position="176"/>
    </location>
</feature>
<dbReference type="GO" id="GO:0038023">
    <property type="term" value="F:signaling receptor activity"/>
    <property type="evidence" value="ECO:0007669"/>
    <property type="project" value="InterPro"/>
</dbReference>
<protein>
    <submittedName>
        <fullName evidence="20">Putative outer membrane ferric siderophore receptor</fullName>
    </submittedName>
</protein>
<evidence type="ECO:0000256" key="10">
    <source>
        <dbReference type="ARBA" id="ARBA00023077"/>
    </source>
</evidence>
<feature type="signal peptide" evidence="17">
    <location>
        <begin position="1"/>
        <end position="34"/>
    </location>
</feature>
<dbReference type="InterPro" id="IPR010105">
    <property type="entry name" value="TonB_sidphr_rcpt"/>
</dbReference>
<evidence type="ECO:0000259" key="19">
    <source>
        <dbReference type="Pfam" id="PF07715"/>
    </source>
</evidence>
<dbReference type="CDD" id="cd01347">
    <property type="entry name" value="ligand_gated_channel"/>
    <property type="match status" value="1"/>
</dbReference>
<evidence type="ECO:0000256" key="12">
    <source>
        <dbReference type="ARBA" id="ARBA00023170"/>
    </source>
</evidence>
<keyword evidence="12 20" id="KW-0675">Receptor</keyword>
<gene>
    <name evidence="20" type="ORF">PKB_4706</name>
</gene>